<keyword evidence="2" id="KW-1185">Reference proteome</keyword>
<sequence>MTSLSHRDAAEALALQALSFLAREPERIARFLANAGIGPEQLRQAAGEPGFLGAVLDHLMSDEPLLLMFSEDAGLNPTAVAAARRVLMDDAEG</sequence>
<accession>A0AAW9RVJ5</accession>
<dbReference type="Proteomes" id="UP001378188">
    <property type="component" value="Unassembled WGS sequence"/>
</dbReference>
<comment type="caution">
    <text evidence="1">The sequence shown here is derived from an EMBL/GenBank/DDBJ whole genome shotgun (WGS) entry which is preliminary data.</text>
</comment>
<proteinExistence type="predicted"/>
<evidence type="ECO:0000313" key="1">
    <source>
        <dbReference type="EMBL" id="MEJ8573414.1"/>
    </source>
</evidence>
<reference evidence="1 2" key="1">
    <citation type="submission" date="2024-02" db="EMBL/GenBank/DDBJ databases">
        <title>Genome analysis and characterization of Microbaculum marinisediminis sp. nov., isolated from marine sediment.</title>
        <authorList>
            <person name="Du Z.-J."/>
            <person name="Ye Y.-Q."/>
            <person name="Zhang Z.-R."/>
            <person name="Yuan S.-M."/>
            <person name="Zhang X.-Y."/>
        </authorList>
    </citation>
    <scope>NUCLEOTIDE SEQUENCE [LARGE SCALE GENOMIC DNA]</scope>
    <source>
        <strain evidence="1 2">SDUM1044001</strain>
    </source>
</reference>
<dbReference type="RefSeq" id="WP_340331105.1">
    <property type="nucleotide sequence ID" value="NZ_JAZHOF010000007.1"/>
</dbReference>
<evidence type="ECO:0000313" key="2">
    <source>
        <dbReference type="Proteomes" id="UP001378188"/>
    </source>
</evidence>
<dbReference type="Pfam" id="PF12096">
    <property type="entry name" value="DUF3572"/>
    <property type="match status" value="1"/>
</dbReference>
<dbReference type="InterPro" id="IPR021955">
    <property type="entry name" value="DUF3572"/>
</dbReference>
<organism evidence="1 2">
    <name type="scientific">Microbaculum marinum</name>
    <dbReference type="NCBI Taxonomy" id="1764581"/>
    <lineage>
        <taxon>Bacteria</taxon>
        <taxon>Pseudomonadati</taxon>
        <taxon>Pseudomonadota</taxon>
        <taxon>Alphaproteobacteria</taxon>
        <taxon>Hyphomicrobiales</taxon>
        <taxon>Tepidamorphaceae</taxon>
        <taxon>Microbaculum</taxon>
    </lineage>
</organism>
<gene>
    <name evidence="1" type="ORF">V3328_18135</name>
</gene>
<protein>
    <submittedName>
        <fullName evidence="1">DUF3572 domain-containing protein</fullName>
    </submittedName>
</protein>
<dbReference type="EMBL" id="JAZHOF010000007">
    <property type="protein sequence ID" value="MEJ8573414.1"/>
    <property type="molecule type" value="Genomic_DNA"/>
</dbReference>
<name>A0AAW9RVJ5_9HYPH</name>
<dbReference type="AlphaFoldDB" id="A0AAW9RVJ5"/>